<feature type="domain" description="EamA" evidence="8">
    <location>
        <begin position="153"/>
        <end position="284"/>
    </location>
</feature>
<gene>
    <name evidence="9" type="ORF">DNHGIG_08440</name>
</gene>
<organism evidence="9 10">
    <name type="scientific">Collibacillus ludicampi</name>
    <dbReference type="NCBI Taxonomy" id="2771369"/>
    <lineage>
        <taxon>Bacteria</taxon>
        <taxon>Bacillati</taxon>
        <taxon>Bacillota</taxon>
        <taxon>Bacilli</taxon>
        <taxon>Bacillales</taxon>
        <taxon>Alicyclobacillaceae</taxon>
        <taxon>Collibacillus</taxon>
    </lineage>
</organism>
<evidence type="ECO:0000259" key="8">
    <source>
        <dbReference type="Pfam" id="PF00892"/>
    </source>
</evidence>
<evidence type="ECO:0000256" key="3">
    <source>
        <dbReference type="ARBA" id="ARBA00022475"/>
    </source>
</evidence>
<feature type="domain" description="EamA" evidence="8">
    <location>
        <begin position="5"/>
        <end position="134"/>
    </location>
</feature>
<keyword evidence="4 7" id="KW-0812">Transmembrane</keyword>
<protein>
    <submittedName>
        <fullName evidence="9">Transporter</fullName>
    </submittedName>
</protein>
<dbReference type="InterPro" id="IPR037185">
    <property type="entry name" value="EmrE-like"/>
</dbReference>
<feature type="transmembrane region" description="Helical" evidence="7">
    <location>
        <begin position="267"/>
        <end position="285"/>
    </location>
</feature>
<dbReference type="Pfam" id="PF00892">
    <property type="entry name" value="EamA"/>
    <property type="match status" value="2"/>
</dbReference>
<feature type="transmembrane region" description="Helical" evidence="7">
    <location>
        <begin position="5"/>
        <end position="23"/>
    </location>
</feature>
<feature type="transmembrane region" description="Helical" evidence="7">
    <location>
        <begin position="88"/>
        <end position="110"/>
    </location>
</feature>
<evidence type="ECO:0000256" key="4">
    <source>
        <dbReference type="ARBA" id="ARBA00022692"/>
    </source>
</evidence>
<comment type="subcellular location">
    <subcellularLocation>
        <location evidence="1">Cell membrane</location>
        <topology evidence="1">Multi-pass membrane protein</topology>
    </subcellularLocation>
</comment>
<evidence type="ECO:0000256" key="5">
    <source>
        <dbReference type="ARBA" id="ARBA00022989"/>
    </source>
</evidence>
<dbReference type="PANTHER" id="PTHR32322:SF18">
    <property type="entry name" value="S-ADENOSYLMETHIONINE_S-ADENOSYLHOMOCYSTEINE TRANSPORTER"/>
    <property type="match status" value="1"/>
</dbReference>
<dbReference type="SUPFAM" id="SSF103481">
    <property type="entry name" value="Multidrug resistance efflux transporter EmrE"/>
    <property type="match status" value="2"/>
</dbReference>
<evidence type="ECO:0000313" key="9">
    <source>
        <dbReference type="EMBL" id="GIM45295.1"/>
    </source>
</evidence>
<dbReference type="EMBL" id="BOQE01000001">
    <property type="protein sequence ID" value="GIM45295.1"/>
    <property type="molecule type" value="Genomic_DNA"/>
</dbReference>
<feature type="transmembrane region" description="Helical" evidence="7">
    <location>
        <begin position="146"/>
        <end position="166"/>
    </location>
</feature>
<name>A0AAV4LBV4_9BACL</name>
<dbReference type="Proteomes" id="UP001057291">
    <property type="component" value="Unassembled WGS sequence"/>
</dbReference>
<evidence type="ECO:0000256" key="1">
    <source>
        <dbReference type="ARBA" id="ARBA00004651"/>
    </source>
</evidence>
<feature type="transmembrane region" description="Helical" evidence="7">
    <location>
        <begin position="245"/>
        <end position="261"/>
    </location>
</feature>
<dbReference type="RefSeq" id="WP_282198509.1">
    <property type="nucleotide sequence ID" value="NZ_BOQE01000001.1"/>
</dbReference>
<dbReference type="GO" id="GO:0005886">
    <property type="term" value="C:plasma membrane"/>
    <property type="evidence" value="ECO:0007669"/>
    <property type="project" value="UniProtKB-SubCell"/>
</dbReference>
<keyword evidence="6 7" id="KW-0472">Membrane</keyword>
<feature type="transmembrane region" description="Helical" evidence="7">
    <location>
        <begin position="214"/>
        <end position="233"/>
    </location>
</feature>
<dbReference type="InterPro" id="IPR050638">
    <property type="entry name" value="AA-Vitamin_Transporters"/>
</dbReference>
<reference evidence="9" key="1">
    <citation type="journal article" date="2023" name="Int. J. Syst. Evol. Microbiol.">
        <title>Collibacillus ludicampi gen. nov., sp. nov., a new soil bacterium of the family Alicyclobacillaceae.</title>
        <authorList>
            <person name="Jojima T."/>
            <person name="Ioku Y."/>
            <person name="Fukuta Y."/>
            <person name="Shirasaka N."/>
            <person name="Matsumura Y."/>
            <person name="Mori M."/>
        </authorList>
    </citation>
    <scope>NUCLEOTIDE SEQUENCE</scope>
    <source>
        <strain evidence="9">TP075</strain>
    </source>
</reference>
<comment type="similarity">
    <text evidence="2">Belongs to the EamA transporter family.</text>
</comment>
<dbReference type="Gene3D" id="1.10.3730.20">
    <property type="match status" value="1"/>
</dbReference>
<evidence type="ECO:0000256" key="6">
    <source>
        <dbReference type="ARBA" id="ARBA00023136"/>
    </source>
</evidence>
<feature type="transmembrane region" description="Helical" evidence="7">
    <location>
        <begin position="29"/>
        <end position="50"/>
    </location>
</feature>
<dbReference type="AlphaFoldDB" id="A0AAV4LBV4"/>
<evidence type="ECO:0000256" key="7">
    <source>
        <dbReference type="SAM" id="Phobius"/>
    </source>
</evidence>
<dbReference type="InterPro" id="IPR000620">
    <property type="entry name" value="EamA_dom"/>
</dbReference>
<dbReference type="PANTHER" id="PTHR32322">
    <property type="entry name" value="INNER MEMBRANE TRANSPORTER"/>
    <property type="match status" value="1"/>
</dbReference>
<keyword evidence="10" id="KW-1185">Reference proteome</keyword>
<feature type="transmembrane region" description="Helical" evidence="7">
    <location>
        <begin position="117"/>
        <end position="140"/>
    </location>
</feature>
<keyword evidence="5 7" id="KW-1133">Transmembrane helix</keyword>
<sequence length="301" mass="33152">MVINYIVMCLIFGTTFLAIKIGIEDGMPPFWFATLRFFIAGALILAFLGWRKQLKRLSFRMYAEIAFVGILMTTIPYASLFWAEQHIASGLAALLVATAPIFNTIIGIVAGQMQFRWNLFVGLVLGIIGTSFVVGIGQGVAHDDPLALESKLSIVAAEFFCAIGAIRSKKVMNHVSPFAFNGLQMIFSSCGLFVLSICLEDIATVTYNLSSVSALLYLSVIASILALGIYYWLLKETNPTFPSTWTYVAPVIAMIVGAIFLDEKLTTLHVIGGCCVLAGIVILNWRTWGEIRFKKYQKTMN</sequence>
<keyword evidence="3" id="KW-1003">Cell membrane</keyword>
<feature type="transmembrane region" description="Helical" evidence="7">
    <location>
        <begin position="62"/>
        <end position="82"/>
    </location>
</feature>
<accession>A0AAV4LBV4</accession>
<feature type="transmembrane region" description="Helical" evidence="7">
    <location>
        <begin position="178"/>
        <end position="202"/>
    </location>
</feature>
<evidence type="ECO:0000256" key="2">
    <source>
        <dbReference type="ARBA" id="ARBA00007362"/>
    </source>
</evidence>
<proteinExistence type="inferred from homology"/>
<evidence type="ECO:0000313" key="10">
    <source>
        <dbReference type="Proteomes" id="UP001057291"/>
    </source>
</evidence>
<comment type="caution">
    <text evidence="9">The sequence shown here is derived from an EMBL/GenBank/DDBJ whole genome shotgun (WGS) entry which is preliminary data.</text>
</comment>